<organism evidence="1">
    <name type="scientific">hydrothermal vent metagenome</name>
    <dbReference type="NCBI Taxonomy" id="652676"/>
    <lineage>
        <taxon>unclassified sequences</taxon>
        <taxon>metagenomes</taxon>
        <taxon>ecological metagenomes</taxon>
    </lineage>
</organism>
<evidence type="ECO:0000313" key="1">
    <source>
        <dbReference type="EMBL" id="VAW97372.1"/>
    </source>
</evidence>
<protein>
    <submittedName>
        <fullName evidence="1">Uncharacterized protein</fullName>
    </submittedName>
</protein>
<dbReference type="EMBL" id="UOFS01000033">
    <property type="protein sequence ID" value="VAW97372.1"/>
    <property type="molecule type" value="Genomic_DNA"/>
</dbReference>
<proteinExistence type="predicted"/>
<gene>
    <name evidence="1" type="ORF">MNBD_GAMMA22-2285</name>
</gene>
<dbReference type="AlphaFoldDB" id="A0A3B1ABU4"/>
<reference evidence="1" key="1">
    <citation type="submission" date="2018-06" db="EMBL/GenBank/DDBJ databases">
        <authorList>
            <person name="Zhirakovskaya E."/>
        </authorList>
    </citation>
    <scope>NUCLEOTIDE SEQUENCE</scope>
</reference>
<accession>A0A3B1ABU4</accession>
<name>A0A3B1ABU4_9ZZZZ</name>
<sequence>MKIFIKEMNDGSAVIETQYGQHLSYFENITQAQLAYVEWYLTNDDIREDDDYYLI</sequence>